<feature type="signal peptide" evidence="1">
    <location>
        <begin position="1"/>
        <end position="18"/>
    </location>
</feature>
<accession>A0A9D4I4F0</accession>
<proteinExistence type="predicted"/>
<evidence type="ECO:0000256" key="1">
    <source>
        <dbReference type="SAM" id="SignalP"/>
    </source>
</evidence>
<evidence type="ECO:0000313" key="3">
    <source>
        <dbReference type="Proteomes" id="UP000828390"/>
    </source>
</evidence>
<name>A0A9D4I4F0_DREPO</name>
<evidence type="ECO:0000313" key="2">
    <source>
        <dbReference type="EMBL" id="KAH3747023.1"/>
    </source>
</evidence>
<protein>
    <submittedName>
        <fullName evidence="2">Uncharacterized protein</fullName>
    </submittedName>
</protein>
<dbReference type="AlphaFoldDB" id="A0A9D4I4F0"/>
<organism evidence="2 3">
    <name type="scientific">Dreissena polymorpha</name>
    <name type="common">Zebra mussel</name>
    <name type="synonym">Mytilus polymorpha</name>
    <dbReference type="NCBI Taxonomy" id="45954"/>
    <lineage>
        <taxon>Eukaryota</taxon>
        <taxon>Metazoa</taxon>
        <taxon>Spiralia</taxon>
        <taxon>Lophotrochozoa</taxon>
        <taxon>Mollusca</taxon>
        <taxon>Bivalvia</taxon>
        <taxon>Autobranchia</taxon>
        <taxon>Heteroconchia</taxon>
        <taxon>Euheterodonta</taxon>
        <taxon>Imparidentia</taxon>
        <taxon>Neoheterodontei</taxon>
        <taxon>Myida</taxon>
        <taxon>Dreissenoidea</taxon>
        <taxon>Dreissenidae</taxon>
        <taxon>Dreissena</taxon>
    </lineage>
</organism>
<comment type="caution">
    <text evidence="2">The sequence shown here is derived from an EMBL/GenBank/DDBJ whole genome shotgun (WGS) entry which is preliminary data.</text>
</comment>
<dbReference type="EMBL" id="JAIWYP010000010">
    <property type="protein sequence ID" value="KAH3747023.1"/>
    <property type="molecule type" value="Genomic_DNA"/>
</dbReference>
<reference evidence="2" key="1">
    <citation type="journal article" date="2019" name="bioRxiv">
        <title>The Genome of the Zebra Mussel, Dreissena polymorpha: A Resource for Invasive Species Research.</title>
        <authorList>
            <person name="McCartney M.A."/>
            <person name="Auch B."/>
            <person name="Kono T."/>
            <person name="Mallez S."/>
            <person name="Zhang Y."/>
            <person name="Obille A."/>
            <person name="Becker A."/>
            <person name="Abrahante J.E."/>
            <person name="Garbe J."/>
            <person name="Badalamenti J.P."/>
            <person name="Herman A."/>
            <person name="Mangelson H."/>
            <person name="Liachko I."/>
            <person name="Sullivan S."/>
            <person name="Sone E.D."/>
            <person name="Koren S."/>
            <person name="Silverstein K.A.T."/>
            <person name="Beckman K.B."/>
            <person name="Gohl D.M."/>
        </authorList>
    </citation>
    <scope>NUCLEOTIDE SEQUENCE</scope>
    <source>
        <strain evidence="2">Duluth1</strain>
        <tissue evidence="2">Whole animal</tissue>
    </source>
</reference>
<reference evidence="2" key="2">
    <citation type="submission" date="2020-11" db="EMBL/GenBank/DDBJ databases">
        <authorList>
            <person name="McCartney M.A."/>
            <person name="Auch B."/>
            <person name="Kono T."/>
            <person name="Mallez S."/>
            <person name="Becker A."/>
            <person name="Gohl D.M."/>
            <person name="Silverstein K.A.T."/>
            <person name="Koren S."/>
            <person name="Bechman K.B."/>
            <person name="Herman A."/>
            <person name="Abrahante J.E."/>
            <person name="Garbe J."/>
        </authorList>
    </citation>
    <scope>NUCLEOTIDE SEQUENCE</scope>
    <source>
        <strain evidence="2">Duluth1</strain>
        <tissue evidence="2">Whole animal</tissue>
    </source>
</reference>
<feature type="chain" id="PRO_5039572569" evidence="1">
    <location>
        <begin position="19"/>
        <end position="199"/>
    </location>
</feature>
<dbReference type="Proteomes" id="UP000828390">
    <property type="component" value="Unassembled WGS sequence"/>
</dbReference>
<sequence>MDSFRTLLKFVFFVTCVAEYVEIQRQFEFESVLTEEQRHVKNLWVWRSQASGLKTLRLQDFSQRYLVEVNICIEPTEGEDFVAIQLDDIRYANDGPYDFIFITFEGVMWSIYSTYEKWARGHEWNIFRNSGRNGASKRLPKGEYVIGVSVQTDNYGIELDNIRLIAEYQRLESDLFCGGRLIDRNATTMDFDVSDLLSD</sequence>
<keyword evidence="3" id="KW-1185">Reference proteome</keyword>
<keyword evidence="1" id="KW-0732">Signal</keyword>
<gene>
    <name evidence="2" type="ORF">DPMN_181444</name>
</gene>